<accession>A0A8T2IHU1</accession>
<dbReference type="Pfam" id="PF00625">
    <property type="entry name" value="Guanylate_kin"/>
    <property type="match status" value="1"/>
</dbReference>
<name>A0A8T2IHU1_9PIPI</name>
<dbReference type="Proteomes" id="UP000812440">
    <property type="component" value="Unassembled WGS sequence"/>
</dbReference>
<dbReference type="PROSITE" id="PS50052">
    <property type="entry name" value="GUANYLATE_KINASE_2"/>
    <property type="match status" value="1"/>
</dbReference>
<dbReference type="EMBL" id="JAACNH010000754">
    <property type="protein sequence ID" value="KAG8430640.1"/>
    <property type="molecule type" value="Genomic_DNA"/>
</dbReference>
<evidence type="ECO:0000313" key="3">
    <source>
        <dbReference type="Proteomes" id="UP000812440"/>
    </source>
</evidence>
<feature type="domain" description="Guanylate kinase-like" evidence="1">
    <location>
        <begin position="37"/>
        <end position="109"/>
    </location>
</feature>
<dbReference type="Gene3D" id="3.40.50.300">
    <property type="entry name" value="P-loop containing nucleotide triphosphate hydrolases"/>
    <property type="match status" value="1"/>
</dbReference>
<evidence type="ECO:0000313" key="2">
    <source>
        <dbReference type="EMBL" id="KAG8430640.1"/>
    </source>
</evidence>
<keyword evidence="3" id="KW-1185">Reference proteome</keyword>
<dbReference type="InterPro" id="IPR008145">
    <property type="entry name" value="GK/Ca_channel_bsu"/>
</dbReference>
<dbReference type="InterPro" id="IPR027417">
    <property type="entry name" value="P-loop_NTPase"/>
</dbReference>
<dbReference type="OrthoDB" id="78824at2759"/>
<organism evidence="2 3">
    <name type="scientific">Hymenochirus boettgeri</name>
    <name type="common">Congo dwarf clawed frog</name>
    <dbReference type="NCBI Taxonomy" id="247094"/>
    <lineage>
        <taxon>Eukaryota</taxon>
        <taxon>Metazoa</taxon>
        <taxon>Chordata</taxon>
        <taxon>Craniata</taxon>
        <taxon>Vertebrata</taxon>
        <taxon>Euteleostomi</taxon>
        <taxon>Amphibia</taxon>
        <taxon>Batrachia</taxon>
        <taxon>Anura</taxon>
        <taxon>Pipoidea</taxon>
        <taxon>Pipidae</taxon>
        <taxon>Pipinae</taxon>
        <taxon>Hymenochirus</taxon>
    </lineage>
</organism>
<evidence type="ECO:0000259" key="1">
    <source>
        <dbReference type="PROSITE" id="PS50052"/>
    </source>
</evidence>
<protein>
    <recommendedName>
        <fullName evidence="1">Guanylate kinase-like domain-containing protein</fullName>
    </recommendedName>
</protein>
<dbReference type="InterPro" id="IPR008144">
    <property type="entry name" value="Guanylate_kin-like_dom"/>
</dbReference>
<proteinExistence type="predicted"/>
<dbReference type="AlphaFoldDB" id="A0A8T2IHU1"/>
<gene>
    <name evidence="2" type="ORF">GDO86_020228</name>
</gene>
<sequence>MAVLWPTFIDTLSLNISFSVAWKALHSGRVRQRTSVLFRLHIYNPSLWFIRPKSLENILEINKRLTEEQARKTYERATKLEQDFTECFSAVVEGDSFEEVYHKIKGIIEDLSGPYIWVPSRERL</sequence>
<reference evidence="2" key="1">
    <citation type="thesis" date="2020" institute="ProQuest LLC" country="789 East Eisenhower Parkway, Ann Arbor, MI, USA">
        <title>Comparative Genomics and Chromosome Evolution.</title>
        <authorList>
            <person name="Mudd A.B."/>
        </authorList>
    </citation>
    <scope>NUCLEOTIDE SEQUENCE</scope>
    <source>
        <strain evidence="2">Female2</strain>
        <tissue evidence="2">Blood</tissue>
    </source>
</reference>
<comment type="caution">
    <text evidence="2">The sequence shown here is derived from an EMBL/GenBank/DDBJ whole genome shotgun (WGS) entry which is preliminary data.</text>
</comment>
<dbReference type="SUPFAM" id="SSF52540">
    <property type="entry name" value="P-loop containing nucleoside triphosphate hydrolases"/>
    <property type="match status" value="1"/>
</dbReference>